<dbReference type="RefSeq" id="WP_101309614.1">
    <property type="nucleotide sequence ID" value="NZ_MVDE01000012.1"/>
</dbReference>
<dbReference type="Gene3D" id="3.55.50.30">
    <property type="match status" value="1"/>
</dbReference>
<evidence type="ECO:0008006" key="17">
    <source>
        <dbReference type="Google" id="ProtNLM"/>
    </source>
</evidence>
<evidence type="ECO:0000256" key="1">
    <source>
        <dbReference type="ARBA" id="ARBA00004571"/>
    </source>
</evidence>
<evidence type="ECO:0000256" key="4">
    <source>
        <dbReference type="ARBA" id="ARBA00022496"/>
    </source>
</evidence>
<dbReference type="GO" id="GO:0006826">
    <property type="term" value="P:iron ion transport"/>
    <property type="evidence" value="ECO:0007669"/>
    <property type="project" value="UniProtKB-KW"/>
</dbReference>
<keyword evidence="2 10" id="KW-0813">Transport</keyword>
<dbReference type="Proteomes" id="UP000233618">
    <property type="component" value="Unassembled WGS sequence"/>
</dbReference>
<dbReference type="InterPro" id="IPR036942">
    <property type="entry name" value="Beta-barrel_TonB_sf"/>
</dbReference>
<keyword evidence="4" id="KW-0406">Ion transport</keyword>
<feature type="domain" description="TonB-dependent receptor-like beta-barrel" evidence="12">
    <location>
        <begin position="517"/>
        <end position="885"/>
    </location>
</feature>
<dbReference type="InterPro" id="IPR011662">
    <property type="entry name" value="Secretin/TonB_short_N"/>
</dbReference>
<feature type="domain" description="TonB-dependent receptor plug" evidence="14">
    <location>
        <begin position="225"/>
        <end position="340"/>
    </location>
</feature>
<dbReference type="Pfam" id="PF13715">
    <property type="entry name" value="CarbopepD_reg_2"/>
    <property type="match status" value="1"/>
</dbReference>
<keyword evidence="7 11" id="KW-0798">TonB box</keyword>
<dbReference type="NCBIfam" id="TIGR04056">
    <property type="entry name" value="OMP_RagA_SusC"/>
    <property type="match status" value="1"/>
</dbReference>
<dbReference type="InterPro" id="IPR012910">
    <property type="entry name" value="Plug_dom"/>
</dbReference>
<dbReference type="InterPro" id="IPR000531">
    <property type="entry name" value="Beta-barrel_TonB"/>
</dbReference>
<keyword evidence="9 10" id="KW-0998">Cell outer membrane</keyword>
<keyword evidence="16" id="KW-1185">Reference proteome</keyword>
<dbReference type="EMBL" id="MVDE01000012">
    <property type="protein sequence ID" value="PKQ66764.1"/>
    <property type="molecule type" value="Genomic_DNA"/>
</dbReference>
<dbReference type="Gene3D" id="2.40.170.20">
    <property type="entry name" value="TonB-dependent receptor, beta-barrel domain"/>
    <property type="match status" value="1"/>
</dbReference>
<keyword evidence="8 10" id="KW-0472">Membrane</keyword>
<feature type="domain" description="Secretin/TonB short N-terminal" evidence="13">
    <location>
        <begin position="69"/>
        <end position="119"/>
    </location>
</feature>
<keyword evidence="6" id="KW-0408">Iron</keyword>
<dbReference type="AlphaFoldDB" id="A0A2N3I8U0"/>
<keyword evidence="3 10" id="KW-1134">Transmembrane beta strand</keyword>
<name>A0A2N3I8U0_9BACT</name>
<protein>
    <recommendedName>
        <fullName evidence="17">SusC/RagA family TonB-linked outer membrane protein</fullName>
    </recommendedName>
</protein>
<comment type="caution">
    <text evidence="15">The sequence shown here is derived from an EMBL/GenBank/DDBJ whole genome shotgun (WGS) entry which is preliminary data.</text>
</comment>
<comment type="subcellular location">
    <subcellularLocation>
        <location evidence="1 10">Cell outer membrane</location>
        <topology evidence="1 10">Multi-pass membrane protein</topology>
    </subcellularLocation>
</comment>
<evidence type="ECO:0000256" key="8">
    <source>
        <dbReference type="ARBA" id="ARBA00023136"/>
    </source>
</evidence>
<dbReference type="PROSITE" id="PS52016">
    <property type="entry name" value="TONB_DEPENDENT_REC_3"/>
    <property type="match status" value="1"/>
</dbReference>
<sequence length="1098" mass="123206">MKKSWRMKTFLSGRWRKILLIMKLTCLFMLLSVFQLTASVSAQNVRMDVDFEDVSLSEVFREVRKLSGFNFLYNAEEINSKEHLSIEMKNATLEEVLEECIKGRGLKYNIQDSTIVLSTAPEQILRESDVQEKKILNGSVTDKDGFPLPGVSVVVKGTTRGVITDVDGNFNLDVKGDNIILLFSFVGMKTQEVSVGELSSLEIVLEQDNLGMEEVVVIGYGQIKKEDATGSVVALGEKDFNQGTTSSPQDLIMGKVAGVNLVSAGGQPGSDVRIRIRGGSSMSASNDPLIVIDGVPIDNRSISGMSNILSSINPSDIASFSVLKDASSTAIYGSRASNGVIIINTKKAKKGQKLSVDYGSRFSIGKVVKTFDLLNGDEFRDIINSRHASDSDVDKAIRNRLGSEDTNWQDEIYQNSFSQDHNLSIAASVKDIPVRASIGYTDQEGVLKTSEMKRTTYTFNMNPSLFDNHLKLNIGLKGMDIDNRFADPGAIGAAIRFDPTQPVRSSAPEFDQFGGYYTWMLNGTKNINGTNNPVSMLEQARDKSDVNRIIGDFKLDYKVHGLPELSINMVTGIDYTKSEGKDIVDDKAAFASNDNSELIRTYNHDLKNELFDFYLNYNKEFKNIDSRIDAMAGYEWQHFKSESDQTVMRRNVTDPSFSADETENYLVSFFGRLNYTFKEKYLLTLTVRRDGSSRFHKDERWGTFPSLAFAWKIKNENFLKNSNLVSSLNMRLGYGVTGQQSISSNDYPYMGTYTKSDEFRQYQFGSEFVYTLRPNGYDEALKWEETTTYNFGLDYGFFNNRVYGSLDVYFKETEDLINTIPVPTGTNFTDLLTTNVGALENRGVEFSINTLLVAKENFSWDLGFNITYNENEITKLTNYDDPNYRGVETGGISGVGVGNNIQIHSVGHALNTFSVYKQNYDQAGKPIEGDYVDLNNDGEINTSDRYFGGSPDPEVFMGISSSINYKNWDFSFNGRASFGNDVYNNNALGARYQEMVVNDYLTNLPSSIKHTQFENAQQFSDFFVEDGSFFKMDNISLGYSFKKLKMFKGDVDLRLYSSIQNVFTITGYDGLDPEITDGIDNNVYPRPRTFLFGVNMKF</sequence>
<dbReference type="InterPro" id="IPR023996">
    <property type="entry name" value="TonB-dep_OMP_SusC/RagA"/>
</dbReference>
<evidence type="ECO:0000256" key="6">
    <source>
        <dbReference type="ARBA" id="ARBA00023004"/>
    </source>
</evidence>
<keyword evidence="4" id="KW-0410">Iron transport</keyword>
<evidence type="ECO:0000259" key="12">
    <source>
        <dbReference type="Pfam" id="PF00593"/>
    </source>
</evidence>
<organism evidence="15 16">
    <name type="scientific">Labilibaculum manganireducens</name>
    <dbReference type="NCBI Taxonomy" id="1940525"/>
    <lineage>
        <taxon>Bacteria</taxon>
        <taxon>Pseudomonadati</taxon>
        <taxon>Bacteroidota</taxon>
        <taxon>Bacteroidia</taxon>
        <taxon>Marinilabiliales</taxon>
        <taxon>Marinifilaceae</taxon>
        <taxon>Labilibaculum</taxon>
    </lineage>
</organism>
<evidence type="ECO:0000256" key="11">
    <source>
        <dbReference type="RuleBase" id="RU003357"/>
    </source>
</evidence>
<dbReference type="Pfam" id="PF00593">
    <property type="entry name" value="TonB_dep_Rec_b-barrel"/>
    <property type="match status" value="1"/>
</dbReference>
<dbReference type="InterPro" id="IPR023997">
    <property type="entry name" value="TonB-dep_OMP_SusC/RagA_CS"/>
</dbReference>
<evidence type="ECO:0000313" key="16">
    <source>
        <dbReference type="Proteomes" id="UP000233618"/>
    </source>
</evidence>
<evidence type="ECO:0000256" key="9">
    <source>
        <dbReference type="ARBA" id="ARBA00023237"/>
    </source>
</evidence>
<dbReference type="InterPro" id="IPR008969">
    <property type="entry name" value="CarboxyPept-like_regulatory"/>
</dbReference>
<gene>
    <name evidence="15" type="ORF">BZG01_09545</name>
</gene>
<evidence type="ECO:0000259" key="14">
    <source>
        <dbReference type="Pfam" id="PF07715"/>
    </source>
</evidence>
<accession>A0A2N3I8U0</accession>
<evidence type="ECO:0000259" key="13">
    <source>
        <dbReference type="Pfam" id="PF07660"/>
    </source>
</evidence>
<dbReference type="Pfam" id="PF07715">
    <property type="entry name" value="Plug"/>
    <property type="match status" value="1"/>
</dbReference>
<dbReference type="Gene3D" id="2.60.40.1120">
    <property type="entry name" value="Carboxypeptidase-like, regulatory domain"/>
    <property type="match status" value="1"/>
</dbReference>
<dbReference type="NCBIfam" id="TIGR04057">
    <property type="entry name" value="SusC_RagA_signa"/>
    <property type="match status" value="1"/>
</dbReference>
<evidence type="ECO:0000256" key="2">
    <source>
        <dbReference type="ARBA" id="ARBA00022448"/>
    </source>
</evidence>
<dbReference type="GO" id="GO:0009279">
    <property type="term" value="C:cell outer membrane"/>
    <property type="evidence" value="ECO:0007669"/>
    <property type="project" value="UniProtKB-SubCell"/>
</dbReference>
<dbReference type="SUPFAM" id="SSF49464">
    <property type="entry name" value="Carboxypeptidase regulatory domain-like"/>
    <property type="match status" value="1"/>
</dbReference>
<dbReference type="SUPFAM" id="SSF56935">
    <property type="entry name" value="Porins"/>
    <property type="match status" value="1"/>
</dbReference>
<reference evidence="15 16" key="1">
    <citation type="journal article" date="2017" name="Front. Microbiol.">
        <title>Labilibaculum manganireducens gen. nov., sp. nov. and Labilibaculum filiforme sp. nov., Novel Bacteroidetes Isolated from Subsurface Sediments of the Baltic Sea.</title>
        <authorList>
            <person name="Vandieken V."/>
            <person name="Marshall I.P."/>
            <person name="Niemann H."/>
            <person name="Engelen B."/>
            <person name="Cypionka H."/>
        </authorList>
    </citation>
    <scope>NUCLEOTIDE SEQUENCE [LARGE SCALE GENOMIC DNA]</scope>
    <source>
        <strain evidence="15 16">59.10-2M</strain>
    </source>
</reference>
<dbReference type="InterPro" id="IPR037066">
    <property type="entry name" value="Plug_dom_sf"/>
</dbReference>
<evidence type="ECO:0000256" key="7">
    <source>
        <dbReference type="ARBA" id="ARBA00023077"/>
    </source>
</evidence>
<evidence type="ECO:0000256" key="3">
    <source>
        <dbReference type="ARBA" id="ARBA00022452"/>
    </source>
</evidence>
<evidence type="ECO:0000313" key="15">
    <source>
        <dbReference type="EMBL" id="PKQ66764.1"/>
    </source>
</evidence>
<evidence type="ECO:0000256" key="5">
    <source>
        <dbReference type="ARBA" id="ARBA00022692"/>
    </source>
</evidence>
<proteinExistence type="inferred from homology"/>
<keyword evidence="5 10" id="KW-0812">Transmembrane</keyword>
<dbReference type="Gene3D" id="2.170.130.10">
    <property type="entry name" value="TonB-dependent receptor, plug domain"/>
    <property type="match status" value="1"/>
</dbReference>
<evidence type="ECO:0000256" key="10">
    <source>
        <dbReference type="PROSITE-ProRule" id="PRU01360"/>
    </source>
</evidence>
<dbReference type="Pfam" id="PF07660">
    <property type="entry name" value="STN"/>
    <property type="match status" value="1"/>
</dbReference>
<dbReference type="InterPro" id="IPR039426">
    <property type="entry name" value="TonB-dep_rcpt-like"/>
</dbReference>
<comment type="similarity">
    <text evidence="10 11">Belongs to the TonB-dependent receptor family.</text>
</comment>